<feature type="region of interest" description="Disordered" evidence="1">
    <location>
        <begin position="70"/>
        <end position="95"/>
    </location>
</feature>
<evidence type="ECO:0000256" key="1">
    <source>
        <dbReference type="SAM" id="MobiDB-lite"/>
    </source>
</evidence>
<feature type="compositionally biased region" description="Gly residues" evidence="1">
    <location>
        <begin position="75"/>
        <end position="85"/>
    </location>
</feature>
<evidence type="ECO:0000313" key="3">
    <source>
        <dbReference type="Proteomes" id="UP000299102"/>
    </source>
</evidence>
<protein>
    <submittedName>
        <fullName evidence="2">Uncharacterized protein</fullName>
    </submittedName>
</protein>
<proteinExistence type="predicted"/>
<comment type="caution">
    <text evidence="2">The sequence shown here is derived from an EMBL/GenBank/DDBJ whole genome shotgun (WGS) entry which is preliminary data.</text>
</comment>
<accession>A0A4C2A4F6</accession>
<reference evidence="2 3" key="1">
    <citation type="journal article" date="2019" name="Commun. Biol.">
        <title>The bagworm genome reveals a unique fibroin gene that provides high tensile strength.</title>
        <authorList>
            <person name="Kono N."/>
            <person name="Nakamura H."/>
            <person name="Ohtoshi R."/>
            <person name="Tomita M."/>
            <person name="Numata K."/>
            <person name="Arakawa K."/>
        </authorList>
    </citation>
    <scope>NUCLEOTIDE SEQUENCE [LARGE SCALE GENOMIC DNA]</scope>
</reference>
<sequence length="95" mass="10391">MRFRLRNSSLDFFLKPTIPASIYVKRKGKGPDRSGCAHATPREYSLTSERKNLHHAFYFGARRRNAVVGTAPRRAGGGRGAGGRFQGRAGSISGL</sequence>
<dbReference type="EMBL" id="BGZK01002467">
    <property type="protein sequence ID" value="GBP94133.1"/>
    <property type="molecule type" value="Genomic_DNA"/>
</dbReference>
<name>A0A4C2A4F6_EUMVA</name>
<feature type="compositionally biased region" description="Low complexity" evidence="1">
    <location>
        <begin position="86"/>
        <end position="95"/>
    </location>
</feature>
<keyword evidence="3" id="KW-1185">Reference proteome</keyword>
<organism evidence="2 3">
    <name type="scientific">Eumeta variegata</name>
    <name type="common">Bagworm moth</name>
    <name type="synonym">Eumeta japonica</name>
    <dbReference type="NCBI Taxonomy" id="151549"/>
    <lineage>
        <taxon>Eukaryota</taxon>
        <taxon>Metazoa</taxon>
        <taxon>Ecdysozoa</taxon>
        <taxon>Arthropoda</taxon>
        <taxon>Hexapoda</taxon>
        <taxon>Insecta</taxon>
        <taxon>Pterygota</taxon>
        <taxon>Neoptera</taxon>
        <taxon>Endopterygota</taxon>
        <taxon>Lepidoptera</taxon>
        <taxon>Glossata</taxon>
        <taxon>Ditrysia</taxon>
        <taxon>Tineoidea</taxon>
        <taxon>Psychidae</taxon>
        <taxon>Oiketicinae</taxon>
        <taxon>Eumeta</taxon>
    </lineage>
</organism>
<gene>
    <name evidence="2" type="ORF">EVAR_98183_1</name>
</gene>
<dbReference type="AlphaFoldDB" id="A0A4C2A4F6"/>
<evidence type="ECO:0000313" key="2">
    <source>
        <dbReference type="EMBL" id="GBP94133.1"/>
    </source>
</evidence>
<dbReference type="Proteomes" id="UP000299102">
    <property type="component" value="Unassembled WGS sequence"/>
</dbReference>